<dbReference type="GO" id="GO:0016747">
    <property type="term" value="F:acyltransferase activity, transferring groups other than amino-acyl groups"/>
    <property type="evidence" value="ECO:0007669"/>
    <property type="project" value="InterPro"/>
</dbReference>
<evidence type="ECO:0000256" key="1">
    <source>
        <dbReference type="ARBA" id="ARBA00022679"/>
    </source>
</evidence>
<keyword evidence="2 4" id="KW-0012">Acyltransferase</keyword>
<dbReference type="EMBL" id="JACHHY010000008">
    <property type="protein sequence ID" value="MBB5018328.1"/>
    <property type="molecule type" value="Genomic_DNA"/>
</dbReference>
<dbReference type="SUPFAM" id="SSF55729">
    <property type="entry name" value="Acyl-CoA N-acyltransferases (Nat)"/>
    <property type="match status" value="1"/>
</dbReference>
<sequence length="171" mass="19141">MSAVVIRRATVEDAPAVARIFEDQAAVAGTMQVPWPQADNWRKRLLDQSVDQVELVAMVDGGVVGIAGIRCESKLRRRHVGYIWMAIADRWQGKGVGSCMMAELIDLADSWFNLTRLELTVYTDNVAAVALYRKFGFVIEGEHVQHAFRNGEFVNSYCMARLRPVAEMSHA</sequence>
<evidence type="ECO:0000313" key="5">
    <source>
        <dbReference type="Proteomes" id="UP000575898"/>
    </source>
</evidence>
<dbReference type="EC" id="2.3.1.-" evidence="4"/>
<organism evidence="4 5">
    <name type="scientific">Chitinivorax tropicus</name>
    <dbReference type="NCBI Taxonomy" id="714531"/>
    <lineage>
        <taxon>Bacteria</taxon>
        <taxon>Pseudomonadati</taxon>
        <taxon>Pseudomonadota</taxon>
        <taxon>Betaproteobacteria</taxon>
        <taxon>Chitinivorax</taxon>
    </lineage>
</organism>
<evidence type="ECO:0000256" key="2">
    <source>
        <dbReference type="ARBA" id="ARBA00023315"/>
    </source>
</evidence>
<dbReference type="CDD" id="cd04301">
    <property type="entry name" value="NAT_SF"/>
    <property type="match status" value="1"/>
</dbReference>
<feature type="domain" description="N-acetyltransferase" evidence="3">
    <location>
        <begin position="4"/>
        <end position="164"/>
    </location>
</feature>
<dbReference type="AlphaFoldDB" id="A0A840MI52"/>
<dbReference type="PROSITE" id="PS51186">
    <property type="entry name" value="GNAT"/>
    <property type="match status" value="1"/>
</dbReference>
<reference evidence="4 5" key="1">
    <citation type="submission" date="2020-08" db="EMBL/GenBank/DDBJ databases">
        <title>Genomic Encyclopedia of Type Strains, Phase IV (KMG-IV): sequencing the most valuable type-strain genomes for metagenomic binning, comparative biology and taxonomic classification.</title>
        <authorList>
            <person name="Goeker M."/>
        </authorList>
    </citation>
    <scope>NUCLEOTIDE SEQUENCE [LARGE SCALE GENOMIC DNA]</scope>
    <source>
        <strain evidence="4 5">DSM 27165</strain>
    </source>
</reference>
<comment type="caution">
    <text evidence="4">The sequence shown here is derived from an EMBL/GenBank/DDBJ whole genome shotgun (WGS) entry which is preliminary data.</text>
</comment>
<accession>A0A840MI52</accession>
<evidence type="ECO:0000259" key="3">
    <source>
        <dbReference type="PROSITE" id="PS51186"/>
    </source>
</evidence>
<dbReference type="InterPro" id="IPR000182">
    <property type="entry name" value="GNAT_dom"/>
</dbReference>
<keyword evidence="1 4" id="KW-0808">Transferase</keyword>
<dbReference type="Pfam" id="PF00583">
    <property type="entry name" value="Acetyltransf_1"/>
    <property type="match status" value="1"/>
</dbReference>
<dbReference type="PANTHER" id="PTHR43877">
    <property type="entry name" value="AMINOALKYLPHOSPHONATE N-ACETYLTRANSFERASE-RELATED-RELATED"/>
    <property type="match status" value="1"/>
</dbReference>
<keyword evidence="5" id="KW-1185">Reference proteome</keyword>
<protein>
    <submittedName>
        <fullName evidence="4">Putative acetyltransferase</fullName>
        <ecNumber evidence="4">2.3.1.-</ecNumber>
    </submittedName>
</protein>
<evidence type="ECO:0000313" key="4">
    <source>
        <dbReference type="EMBL" id="MBB5018328.1"/>
    </source>
</evidence>
<dbReference type="Gene3D" id="3.40.630.30">
    <property type="match status" value="1"/>
</dbReference>
<dbReference type="Proteomes" id="UP000575898">
    <property type="component" value="Unassembled WGS sequence"/>
</dbReference>
<name>A0A840MI52_9PROT</name>
<dbReference type="RefSeq" id="WP_184037445.1">
    <property type="nucleotide sequence ID" value="NZ_JACHHY010000008.1"/>
</dbReference>
<dbReference type="PANTHER" id="PTHR43877:SF2">
    <property type="entry name" value="AMINOALKYLPHOSPHONATE N-ACETYLTRANSFERASE-RELATED"/>
    <property type="match status" value="1"/>
</dbReference>
<dbReference type="InterPro" id="IPR016181">
    <property type="entry name" value="Acyl_CoA_acyltransferase"/>
</dbReference>
<gene>
    <name evidence="4" type="ORF">HNQ59_001616</name>
</gene>
<proteinExistence type="predicted"/>
<dbReference type="InterPro" id="IPR050832">
    <property type="entry name" value="Bact_Acetyltransf"/>
</dbReference>